<reference evidence="1" key="1">
    <citation type="journal article" date="2021" name="Proc. Natl. Acad. Sci. U.S.A.">
        <title>A Catalog of Tens of Thousands of Viruses from Human Metagenomes Reveals Hidden Associations with Chronic Diseases.</title>
        <authorList>
            <person name="Tisza M.J."/>
            <person name="Buck C.B."/>
        </authorList>
    </citation>
    <scope>NUCLEOTIDE SEQUENCE</scope>
    <source>
        <strain evidence="1">CtHOG1</strain>
    </source>
</reference>
<sequence length="30" mass="3436">MFIDFEVKKTYFFGKEQISGCPAFSLMSIA</sequence>
<protein>
    <submittedName>
        <fullName evidence="1">Uncharacterized protein</fullName>
    </submittedName>
</protein>
<evidence type="ECO:0000313" key="1">
    <source>
        <dbReference type="EMBL" id="DAF54964.1"/>
    </source>
</evidence>
<name>A0A8S5SV88_9CAUD</name>
<proteinExistence type="predicted"/>
<organism evidence="1">
    <name type="scientific">Siphoviridae sp. ctHOG1</name>
    <dbReference type="NCBI Taxonomy" id="2827829"/>
    <lineage>
        <taxon>Viruses</taxon>
        <taxon>Duplodnaviria</taxon>
        <taxon>Heunggongvirae</taxon>
        <taxon>Uroviricota</taxon>
        <taxon>Caudoviricetes</taxon>
    </lineage>
</organism>
<dbReference type="EMBL" id="BK032683">
    <property type="protein sequence ID" value="DAF54964.1"/>
    <property type="molecule type" value="Genomic_DNA"/>
</dbReference>
<accession>A0A8S5SV88</accession>